<organism evidence="1 2">
    <name type="scientific">Cryobacterium sinapicolor</name>
    <dbReference type="NCBI Taxonomy" id="1259236"/>
    <lineage>
        <taxon>Bacteria</taxon>
        <taxon>Bacillati</taxon>
        <taxon>Actinomycetota</taxon>
        <taxon>Actinomycetes</taxon>
        <taxon>Micrococcales</taxon>
        <taxon>Microbacteriaceae</taxon>
        <taxon>Cryobacterium</taxon>
    </lineage>
</organism>
<protein>
    <submittedName>
        <fullName evidence="1">Uncharacterized protein</fullName>
    </submittedName>
</protein>
<dbReference type="Proteomes" id="UP000297853">
    <property type="component" value="Unassembled WGS sequence"/>
</dbReference>
<reference evidence="1 2" key="1">
    <citation type="submission" date="2019-03" db="EMBL/GenBank/DDBJ databases">
        <title>Genomics of glacier-inhabiting Cryobacterium strains.</title>
        <authorList>
            <person name="Liu Q."/>
            <person name="Xin Y.-H."/>
        </authorList>
    </citation>
    <scope>NUCLEOTIDE SEQUENCE [LARGE SCALE GENOMIC DNA]</scope>
    <source>
        <strain evidence="1 2">TMT1-23-1</strain>
    </source>
</reference>
<evidence type="ECO:0000313" key="2">
    <source>
        <dbReference type="Proteomes" id="UP000297853"/>
    </source>
</evidence>
<name>A0ABY2J6D8_9MICO</name>
<keyword evidence="2" id="KW-1185">Reference proteome</keyword>
<accession>A0ABY2J6D8</accession>
<proteinExistence type="predicted"/>
<gene>
    <name evidence="1" type="ORF">E3T28_08175</name>
</gene>
<sequence>MYANSATNIWAVGGPATWRQIQPGRQVLYETLYGTRVALNDSDFTEVMQTCVAGRIGDARVYANAGTNQWVLAGPGVWFVLDSTNTPLFTSQFGDRIALTPADFAKIQAAFQPKP</sequence>
<dbReference type="RefSeq" id="WP_134429638.1">
    <property type="nucleotide sequence ID" value="NZ_SOGQ01000039.1"/>
</dbReference>
<evidence type="ECO:0000313" key="1">
    <source>
        <dbReference type="EMBL" id="TFD00495.1"/>
    </source>
</evidence>
<dbReference type="EMBL" id="SOGQ01000039">
    <property type="protein sequence ID" value="TFD00495.1"/>
    <property type="molecule type" value="Genomic_DNA"/>
</dbReference>
<comment type="caution">
    <text evidence="1">The sequence shown here is derived from an EMBL/GenBank/DDBJ whole genome shotgun (WGS) entry which is preliminary data.</text>
</comment>